<dbReference type="EMBL" id="CP093365">
    <property type="protein sequence ID" value="UQS84093.1"/>
    <property type="molecule type" value="Genomic_DNA"/>
</dbReference>
<sequence length="87" mass="10384">MPDIEKSELKEKILRPKNNLRDARISLGYSTTYMANLIGLRNRRQYEQKEHGNVPFHDYEMLIISQKFLKPINYLFIEDLNVPDDLM</sequence>
<organism evidence="1 2">
    <name type="scientific">Bombilactobacillus thymidiniphilus</name>
    <dbReference type="NCBI Taxonomy" id="2923363"/>
    <lineage>
        <taxon>Bacteria</taxon>
        <taxon>Bacillati</taxon>
        <taxon>Bacillota</taxon>
        <taxon>Bacilli</taxon>
        <taxon>Lactobacillales</taxon>
        <taxon>Lactobacillaceae</taxon>
        <taxon>Bombilactobacillus</taxon>
    </lineage>
</organism>
<protein>
    <submittedName>
        <fullName evidence="1">XRE family transcriptional regulator</fullName>
    </submittedName>
</protein>
<proteinExistence type="predicted"/>
<keyword evidence="2" id="KW-1185">Reference proteome</keyword>
<name>A0ABY4PE83_9LACO</name>
<gene>
    <name evidence="1" type="ORF">MOO47_02765</name>
</gene>
<evidence type="ECO:0000313" key="1">
    <source>
        <dbReference type="EMBL" id="UQS84093.1"/>
    </source>
</evidence>
<dbReference type="RefSeq" id="WP_249513277.1">
    <property type="nucleotide sequence ID" value="NZ_CP093365.1"/>
</dbReference>
<evidence type="ECO:0000313" key="2">
    <source>
        <dbReference type="Proteomes" id="UP000831947"/>
    </source>
</evidence>
<accession>A0ABY4PE83</accession>
<dbReference type="Proteomes" id="UP000831947">
    <property type="component" value="Chromosome"/>
</dbReference>
<reference evidence="1 2" key="1">
    <citation type="journal article" date="2022" name="Int. J. Syst. Evol. Microbiol.">
        <title>Apilactobacillus apisilvae sp. nov., Nicolia spurrieriana gen. nov. sp. nov., Bombilactobacillus folatiphilus sp. nov. and Bombilactobacillus thymidiniphilus sp. nov., four new lactic acid bacterial isolates from stingless bees Tetragonula carbonaria and Austroplebeia australis.</title>
        <authorList>
            <person name="Oliphant S.A."/>
            <person name="Watson-Haigh N.S."/>
            <person name="Sumby K.M."/>
            <person name="Gardner J."/>
            <person name="Groom S."/>
            <person name="Jiranek V."/>
        </authorList>
    </citation>
    <scope>NUCLEOTIDE SEQUENCE [LARGE SCALE GENOMIC DNA]</scope>
    <source>
        <strain evidence="1 2">SG4_A1</strain>
    </source>
</reference>